<dbReference type="Pfam" id="PF02954">
    <property type="entry name" value="HTH_8"/>
    <property type="match status" value="1"/>
</dbReference>
<feature type="domain" description="Response regulatory" evidence="8">
    <location>
        <begin position="14"/>
        <end position="128"/>
    </location>
</feature>
<dbReference type="InterPro" id="IPR025662">
    <property type="entry name" value="Sigma_54_int_dom_ATP-bd_1"/>
</dbReference>
<comment type="caution">
    <text evidence="9">The sequence shown here is derived from an EMBL/GenBank/DDBJ whole genome shotgun (WGS) entry which is preliminary data.</text>
</comment>
<dbReference type="Pfam" id="PF00072">
    <property type="entry name" value="Response_reg"/>
    <property type="match status" value="1"/>
</dbReference>
<dbReference type="RefSeq" id="WP_200235954.1">
    <property type="nucleotide sequence ID" value="NZ_NRRV01000016.1"/>
</dbReference>
<dbReference type="PROSITE" id="PS50110">
    <property type="entry name" value="RESPONSE_REGULATORY"/>
    <property type="match status" value="1"/>
</dbReference>
<keyword evidence="5" id="KW-0804">Transcription</keyword>
<dbReference type="InterPro" id="IPR025943">
    <property type="entry name" value="Sigma_54_int_dom_ATP-bd_2"/>
</dbReference>
<dbReference type="InterPro" id="IPR058031">
    <property type="entry name" value="AAA_lid_NorR"/>
</dbReference>
<dbReference type="CDD" id="cd00009">
    <property type="entry name" value="AAA"/>
    <property type="match status" value="1"/>
</dbReference>
<name>A0ABS1CHA4_9GAMM</name>
<protein>
    <submittedName>
        <fullName evidence="9">Sigma-54-dependent Fis family transcriptional regulator</fullName>
    </submittedName>
</protein>
<keyword evidence="2" id="KW-0067">ATP-binding</keyword>
<proteinExistence type="predicted"/>
<evidence type="ECO:0000256" key="5">
    <source>
        <dbReference type="ARBA" id="ARBA00023163"/>
    </source>
</evidence>
<dbReference type="SUPFAM" id="SSF52172">
    <property type="entry name" value="CheY-like"/>
    <property type="match status" value="1"/>
</dbReference>
<evidence type="ECO:0000256" key="2">
    <source>
        <dbReference type="ARBA" id="ARBA00022840"/>
    </source>
</evidence>
<evidence type="ECO:0000256" key="3">
    <source>
        <dbReference type="ARBA" id="ARBA00023015"/>
    </source>
</evidence>
<keyword evidence="1" id="KW-0547">Nucleotide-binding</keyword>
<dbReference type="PANTHER" id="PTHR32071:SF117">
    <property type="entry name" value="PTS-DEPENDENT DIHYDROXYACETONE KINASE OPERON REGULATORY PROTEIN-RELATED"/>
    <property type="match status" value="1"/>
</dbReference>
<dbReference type="SUPFAM" id="SSF46689">
    <property type="entry name" value="Homeodomain-like"/>
    <property type="match status" value="1"/>
</dbReference>
<dbReference type="InterPro" id="IPR002197">
    <property type="entry name" value="HTH_Fis"/>
</dbReference>
<dbReference type="PROSITE" id="PS00676">
    <property type="entry name" value="SIGMA54_INTERACT_2"/>
    <property type="match status" value="1"/>
</dbReference>
<dbReference type="EMBL" id="NRRV01000016">
    <property type="protein sequence ID" value="MBK1630761.1"/>
    <property type="molecule type" value="Genomic_DNA"/>
</dbReference>
<gene>
    <name evidence="9" type="ORF">CKO31_08390</name>
</gene>
<dbReference type="InterPro" id="IPR027417">
    <property type="entry name" value="P-loop_NTPase"/>
</dbReference>
<comment type="caution">
    <text evidence="6">Lacks conserved residue(s) required for the propagation of feature annotation.</text>
</comment>
<sequence length="497" mass="53876">MPAAPTPLTETPSTVLVVEPHTAATASLTTPLERHFPLRRAASAAAAEDMLAAGGVQVVVAEQRLPDRSGLELLAAVRERWPDLLRVLVTPNADVDAVAAGIGRAGLFQYLPRPFHPDNLLLTVTNACRFSRLRREHARVLAQRHPGAVHTGDLTPDPWDRRQRNWCLDAVVRGPDSPLEPICDQLARIAPYDIPVLLTGESGTGKELFARALHESSLRALQPFVAENCGALPDQLLESELFGHRKGAFTGAIADHVGLFEQADGGTVFLDEIGDVSAAFQVKLLRVLQEGEIRPIGSEQRKRVDVRVVAATNKDLEAAMLAGSFRHDLYYRLAGVTLHLPPLRRRPGDLGPICERLLREAARAFGTPLQRLSTEALALLNRYHWPGNVRELRSELQRMVVLSDGGPELGPQLLSARVLARASVADALPAGDATLKERVEALEAGILSETLTRCGWNKSRAATELGLSRVGLRNKLARYGLDLADGDVAKPPVSGDS</sequence>
<dbReference type="InterPro" id="IPR001789">
    <property type="entry name" value="Sig_transdc_resp-reg_receiver"/>
</dbReference>
<organism evidence="9 10">
    <name type="scientific">Thiohalocapsa halophila</name>
    <dbReference type="NCBI Taxonomy" id="69359"/>
    <lineage>
        <taxon>Bacteria</taxon>
        <taxon>Pseudomonadati</taxon>
        <taxon>Pseudomonadota</taxon>
        <taxon>Gammaproteobacteria</taxon>
        <taxon>Chromatiales</taxon>
        <taxon>Chromatiaceae</taxon>
        <taxon>Thiohalocapsa</taxon>
    </lineage>
</organism>
<dbReference type="Pfam" id="PF25601">
    <property type="entry name" value="AAA_lid_14"/>
    <property type="match status" value="1"/>
</dbReference>
<dbReference type="Gene3D" id="1.10.8.60">
    <property type="match status" value="1"/>
</dbReference>
<keyword evidence="3" id="KW-0805">Transcription regulation</keyword>
<accession>A0ABS1CHA4</accession>
<evidence type="ECO:0000313" key="9">
    <source>
        <dbReference type="EMBL" id="MBK1630761.1"/>
    </source>
</evidence>
<dbReference type="SMART" id="SM00448">
    <property type="entry name" value="REC"/>
    <property type="match status" value="1"/>
</dbReference>
<dbReference type="Gene3D" id="3.40.50.300">
    <property type="entry name" value="P-loop containing nucleotide triphosphate hydrolases"/>
    <property type="match status" value="1"/>
</dbReference>
<dbReference type="InterPro" id="IPR002078">
    <property type="entry name" value="Sigma_54_int"/>
</dbReference>
<dbReference type="InterPro" id="IPR011006">
    <property type="entry name" value="CheY-like_superfamily"/>
</dbReference>
<dbReference type="PROSITE" id="PS50045">
    <property type="entry name" value="SIGMA54_INTERACT_4"/>
    <property type="match status" value="1"/>
</dbReference>
<evidence type="ECO:0000259" key="8">
    <source>
        <dbReference type="PROSITE" id="PS50110"/>
    </source>
</evidence>
<evidence type="ECO:0000256" key="6">
    <source>
        <dbReference type="PROSITE-ProRule" id="PRU00169"/>
    </source>
</evidence>
<keyword evidence="4" id="KW-0238">DNA-binding</keyword>
<evidence type="ECO:0000259" key="7">
    <source>
        <dbReference type="PROSITE" id="PS50045"/>
    </source>
</evidence>
<evidence type="ECO:0000313" key="10">
    <source>
        <dbReference type="Proteomes" id="UP000748752"/>
    </source>
</evidence>
<feature type="domain" description="Sigma-54 factor interaction" evidence="7">
    <location>
        <begin position="172"/>
        <end position="401"/>
    </location>
</feature>
<evidence type="ECO:0000256" key="1">
    <source>
        <dbReference type="ARBA" id="ARBA00022741"/>
    </source>
</evidence>
<dbReference type="InterPro" id="IPR009057">
    <property type="entry name" value="Homeodomain-like_sf"/>
</dbReference>
<dbReference type="PANTHER" id="PTHR32071">
    <property type="entry name" value="TRANSCRIPTIONAL REGULATORY PROTEIN"/>
    <property type="match status" value="1"/>
</dbReference>
<reference evidence="9 10" key="1">
    <citation type="journal article" date="2020" name="Microorganisms">
        <title>Osmotic Adaptation and Compatible Solute Biosynthesis of Phototrophic Bacteria as Revealed from Genome Analyses.</title>
        <authorList>
            <person name="Imhoff J.F."/>
            <person name="Rahn T."/>
            <person name="Kunzel S."/>
            <person name="Keller A."/>
            <person name="Neulinger S.C."/>
        </authorList>
    </citation>
    <scope>NUCLEOTIDE SEQUENCE [LARGE SCALE GENOMIC DNA]</scope>
    <source>
        <strain evidence="9 10">DSM 6210</strain>
    </source>
</reference>
<dbReference type="Gene3D" id="3.40.50.2300">
    <property type="match status" value="1"/>
</dbReference>
<dbReference type="Proteomes" id="UP000748752">
    <property type="component" value="Unassembled WGS sequence"/>
</dbReference>
<dbReference type="PROSITE" id="PS00675">
    <property type="entry name" value="SIGMA54_INTERACT_1"/>
    <property type="match status" value="1"/>
</dbReference>
<keyword evidence="10" id="KW-1185">Reference proteome</keyword>
<dbReference type="PRINTS" id="PR01590">
    <property type="entry name" value="HTHFIS"/>
</dbReference>
<dbReference type="Pfam" id="PF00158">
    <property type="entry name" value="Sigma54_activat"/>
    <property type="match status" value="1"/>
</dbReference>
<dbReference type="Gene3D" id="1.10.10.60">
    <property type="entry name" value="Homeodomain-like"/>
    <property type="match status" value="1"/>
</dbReference>
<dbReference type="SMART" id="SM00382">
    <property type="entry name" value="AAA"/>
    <property type="match status" value="1"/>
</dbReference>
<dbReference type="InterPro" id="IPR003593">
    <property type="entry name" value="AAA+_ATPase"/>
</dbReference>
<dbReference type="SUPFAM" id="SSF52540">
    <property type="entry name" value="P-loop containing nucleoside triphosphate hydrolases"/>
    <property type="match status" value="1"/>
</dbReference>
<evidence type="ECO:0000256" key="4">
    <source>
        <dbReference type="ARBA" id="ARBA00023125"/>
    </source>
</evidence>